<organism evidence="1 2">
    <name type="scientific">Thermococcus barophilus</name>
    <dbReference type="NCBI Taxonomy" id="55802"/>
    <lineage>
        <taxon>Archaea</taxon>
        <taxon>Methanobacteriati</taxon>
        <taxon>Methanobacteriota</taxon>
        <taxon>Thermococci</taxon>
        <taxon>Thermococcales</taxon>
        <taxon>Thermococcaceae</taxon>
        <taxon>Thermococcus</taxon>
    </lineage>
</organism>
<dbReference type="AlphaFoldDB" id="A0A0S1XCU4"/>
<evidence type="ECO:0000313" key="2">
    <source>
        <dbReference type="Proteomes" id="UP000066042"/>
    </source>
</evidence>
<sequence>MTYLDKEGGHKFVNESYQKVDSDIVRQKLCHRRDWCMETKFEPKVKPKVIMELLPHKPSNFTLFLLITNQDPPRLKLNITNI</sequence>
<dbReference type="PATRIC" id="fig|55802.8.peg.1611"/>
<evidence type="ECO:0000313" key="1">
    <source>
        <dbReference type="EMBL" id="ALM75544.1"/>
    </source>
</evidence>
<name>A0A0S1XCU4_THEBA</name>
<gene>
    <name evidence="1" type="ORF">TBCH5v1_1631</name>
</gene>
<proteinExistence type="predicted"/>
<accession>A0A0S1XCU4</accession>
<dbReference type="Proteomes" id="UP000066042">
    <property type="component" value="Chromosome"/>
</dbReference>
<protein>
    <submittedName>
        <fullName evidence="1">Uncharacterized protein</fullName>
    </submittedName>
</protein>
<dbReference type="EMBL" id="CP013050">
    <property type="protein sequence ID" value="ALM75544.1"/>
    <property type="molecule type" value="Genomic_DNA"/>
</dbReference>
<reference evidence="1 2" key="1">
    <citation type="journal article" date="2016" name="Genome Announc.">
        <title>Complete genome sequence of the hyperthermophilic and piezophilic archaeon Thermococcus barophilus Ch5, capable of growth at the expense of hydrogenogenesis from carbon monoxide and formate.</title>
        <authorList>
            <person name="Oger P."/>
            <person name="Sokolova T.G."/>
            <person name="Kozhevnikova D.A."/>
            <person name="Taranov E.A."/>
            <person name="Vannier P."/>
            <person name="Lee H.S."/>
            <person name="Kwon K.K."/>
            <person name="Kang S.G."/>
            <person name="Lee J.H."/>
            <person name="Bonch-Osmolovskaya E.A."/>
            <person name="Lebedinsky A.V."/>
        </authorList>
    </citation>
    <scope>NUCLEOTIDE SEQUENCE [LARGE SCALE GENOMIC DNA]</scope>
    <source>
        <strain evidence="2">Ch5</strain>
    </source>
</reference>